<evidence type="ECO:0000313" key="7">
    <source>
        <dbReference type="Proteomes" id="UP000245683"/>
    </source>
</evidence>
<evidence type="ECO:0000256" key="2">
    <source>
        <dbReference type="ARBA" id="ARBA00022676"/>
    </source>
</evidence>
<dbReference type="PANTHER" id="PTHR43630">
    <property type="entry name" value="POLY-BETA-1,6-N-ACETYL-D-GLUCOSAMINE SYNTHASE"/>
    <property type="match status" value="1"/>
</dbReference>
<comment type="similarity">
    <text evidence="1">Belongs to the glycosyltransferase 2 family.</text>
</comment>
<dbReference type="PANTHER" id="PTHR43630:SF1">
    <property type="entry name" value="POLY-BETA-1,6-N-ACETYL-D-GLUCOSAMINE SYNTHASE"/>
    <property type="match status" value="1"/>
</dbReference>
<comment type="caution">
    <text evidence="6">The sequence shown here is derived from an EMBL/GenBank/DDBJ whole genome shotgun (WGS) entry which is preliminary data.</text>
</comment>
<dbReference type="RefSeq" id="WP_109946320.1">
    <property type="nucleotide sequence ID" value="NZ_QGSU01000541.1"/>
</dbReference>
<protein>
    <submittedName>
        <fullName evidence="6">Polysaccharide deacetylase</fullName>
    </submittedName>
</protein>
<feature type="domain" description="NodB homology" evidence="5">
    <location>
        <begin position="129"/>
        <end position="316"/>
    </location>
</feature>
<evidence type="ECO:0000259" key="5">
    <source>
        <dbReference type="PROSITE" id="PS51677"/>
    </source>
</evidence>
<feature type="transmembrane region" description="Helical" evidence="4">
    <location>
        <begin position="21"/>
        <end position="40"/>
    </location>
</feature>
<feature type="transmembrane region" description="Helical" evidence="4">
    <location>
        <begin position="644"/>
        <end position="677"/>
    </location>
</feature>
<dbReference type="Pfam" id="PF01522">
    <property type="entry name" value="Polysacc_deac_1"/>
    <property type="match status" value="1"/>
</dbReference>
<dbReference type="InterPro" id="IPR029044">
    <property type="entry name" value="Nucleotide-diphossugar_trans"/>
</dbReference>
<sequence>MTSHPNQYVFVDPTGRRWRRLRVLLILATALTVLATVLSWREIHSVSGRAVSQATLRVVNPADVPEQPPVIGTGPLVRAVRIEQRGSGRVAVDPGSGKVVRTLAPEETAELNGARFALDRYGYSTAAHHTISLTFDDGPDPTWTPLILDLLARQHVQATFFVVGSAVVRHPEIIARMVREGHAVGNHTFTHPPITPGNAQRQLLLTDRVIRATAGVDTTLFRLPFNGDTDGLSGGGINAVLAVQQLGYLVSLDDFDTNDWRYGDPETEPATPIPFPVFDQDNLTILLHDGGGNRAATLNYLEQLIPWAIGNGYTFHSLPQVSQEVRNGTRKVGPSVWDRETYLAYRIRWYGANALLRLLFLLAVAFVVVGGLVNVGIALVRRHRYRRRFTDLPRDFAGPTVSLVIPAYNEERVIDKTLRPLLRSRYGNIVEYLVVDDGSTDDTAEIVGRLADRDGRIRLLRQENGGKASALNQGFQHSRGQVVVTLDADTVFTATTVGNLVRHFTINQQRRRRLGAVCGVIRVGNLRNLITRWQALEVVTQLGVERSSQDLMRGIMVVPGACAAWLRDAVLSAGGFSPATLTEDCDMALALQRLGYRVTQDDEAVCYTEVPETLRALSRQRFRWMYGNLQALWKHRRMVLNPRYGWLGLVTLPQAVLSVVLPVLFVPFVFAMALIAIQGGGFAVLLLYSALFLLVRLLMAVVGIWLTRERAVHLLMVPVYPLIFEPLRAYLLYRSLYLILRGTRLGWNKLQRTGHVLVPALDDRIEVNP</sequence>
<keyword evidence="4" id="KW-0472">Membrane</keyword>
<evidence type="ECO:0000313" key="6">
    <source>
        <dbReference type="EMBL" id="PWU45601.1"/>
    </source>
</evidence>
<evidence type="ECO:0000256" key="4">
    <source>
        <dbReference type="SAM" id="Phobius"/>
    </source>
</evidence>
<keyword evidence="7" id="KW-1185">Reference proteome</keyword>
<accession>A0A317JXW6</accession>
<dbReference type="CDD" id="cd06423">
    <property type="entry name" value="CESA_like"/>
    <property type="match status" value="1"/>
</dbReference>
<proteinExistence type="inferred from homology"/>
<dbReference type="PROSITE" id="PS51677">
    <property type="entry name" value="NODB"/>
    <property type="match status" value="1"/>
</dbReference>
<keyword evidence="3" id="KW-0808">Transferase</keyword>
<dbReference type="Gene3D" id="3.90.550.10">
    <property type="entry name" value="Spore Coat Polysaccharide Biosynthesis Protein SpsA, Chain A"/>
    <property type="match status" value="1"/>
</dbReference>
<dbReference type="GO" id="GO:0016810">
    <property type="term" value="F:hydrolase activity, acting on carbon-nitrogen (but not peptide) bonds"/>
    <property type="evidence" value="ECO:0007669"/>
    <property type="project" value="InterPro"/>
</dbReference>
<keyword evidence="2" id="KW-0328">Glycosyltransferase</keyword>
<keyword evidence="4" id="KW-1133">Transmembrane helix</keyword>
<keyword evidence="4" id="KW-0812">Transmembrane</keyword>
<dbReference type="Pfam" id="PF13641">
    <property type="entry name" value="Glyco_tranf_2_3"/>
    <property type="match status" value="1"/>
</dbReference>
<feature type="transmembrane region" description="Helical" evidence="4">
    <location>
        <begin position="683"/>
        <end position="706"/>
    </location>
</feature>
<evidence type="ECO:0000256" key="1">
    <source>
        <dbReference type="ARBA" id="ARBA00006739"/>
    </source>
</evidence>
<feature type="transmembrane region" description="Helical" evidence="4">
    <location>
        <begin position="358"/>
        <end position="380"/>
    </location>
</feature>
<gene>
    <name evidence="6" type="ORF">DLJ46_20905</name>
</gene>
<name>A0A317JXW6_9ACTN</name>
<dbReference type="Proteomes" id="UP000245683">
    <property type="component" value="Unassembled WGS sequence"/>
</dbReference>
<organism evidence="6 7">
    <name type="scientific">Micromonospora globispora</name>
    <dbReference type="NCBI Taxonomy" id="1450148"/>
    <lineage>
        <taxon>Bacteria</taxon>
        <taxon>Bacillati</taxon>
        <taxon>Actinomycetota</taxon>
        <taxon>Actinomycetes</taxon>
        <taxon>Micromonosporales</taxon>
        <taxon>Micromonosporaceae</taxon>
        <taxon>Micromonospora</taxon>
    </lineage>
</organism>
<evidence type="ECO:0000256" key="3">
    <source>
        <dbReference type="ARBA" id="ARBA00022679"/>
    </source>
</evidence>
<dbReference type="OrthoDB" id="4694825at2"/>
<dbReference type="GO" id="GO:0016757">
    <property type="term" value="F:glycosyltransferase activity"/>
    <property type="evidence" value="ECO:0007669"/>
    <property type="project" value="UniProtKB-KW"/>
</dbReference>
<dbReference type="GO" id="GO:0005975">
    <property type="term" value="P:carbohydrate metabolic process"/>
    <property type="evidence" value="ECO:0007669"/>
    <property type="project" value="InterPro"/>
</dbReference>
<dbReference type="SUPFAM" id="SSF88713">
    <property type="entry name" value="Glycoside hydrolase/deacetylase"/>
    <property type="match status" value="1"/>
</dbReference>
<reference evidence="7" key="1">
    <citation type="submission" date="2018-05" db="EMBL/GenBank/DDBJ databases">
        <title>Micromonospora globispora sp. nov. and Micromonospora rugosa sp. nov., isolated from marine sediment.</title>
        <authorList>
            <person name="Carro L."/>
            <person name="Aysel V."/>
            <person name="Cetin D."/>
            <person name="Igual J.M."/>
            <person name="Klenk H.-P."/>
            <person name="Trujillo M.E."/>
            <person name="Sahin N."/>
        </authorList>
    </citation>
    <scope>NUCLEOTIDE SEQUENCE [LARGE SCALE GENOMIC DNA]</scope>
    <source>
        <strain evidence="7">S2904</strain>
    </source>
</reference>
<dbReference type="EMBL" id="QGSV01000247">
    <property type="protein sequence ID" value="PWU45601.1"/>
    <property type="molecule type" value="Genomic_DNA"/>
</dbReference>
<dbReference type="InterPro" id="IPR002509">
    <property type="entry name" value="NODB_dom"/>
</dbReference>
<dbReference type="InterPro" id="IPR011330">
    <property type="entry name" value="Glyco_hydro/deAcase_b/a-brl"/>
</dbReference>
<dbReference type="SUPFAM" id="SSF53448">
    <property type="entry name" value="Nucleotide-diphospho-sugar transferases"/>
    <property type="match status" value="1"/>
</dbReference>
<dbReference type="Gene3D" id="3.20.20.370">
    <property type="entry name" value="Glycoside hydrolase/deacetylase"/>
    <property type="match status" value="1"/>
</dbReference>
<dbReference type="AlphaFoldDB" id="A0A317JXW6"/>